<comment type="similarity">
    <text evidence="1">Belongs to the ABC transporter superfamily.</text>
</comment>
<evidence type="ECO:0000259" key="6">
    <source>
        <dbReference type="PROSITE" id="PS50893"/>
    </source>
</evidence>
<dbReference type="InterPro" id="IPR003439">
    <property type="entry name" value="ABC_transporter-like_ATP-bd"/>
</dbReference>
<protein>
    <submittedName>
        <fullName evidence="7">ABC transporter ATP-binding protein</fullName>
    </submittedName>
</protein>
<name>A0A4R4DKB1_9PROT</name>
<reference evidence="7 8" key="1">
    <citation type="submission" date="2019-03" db="EMBL/GenBank/DDBJ databases">
        <title>Paracraurococcus aquatilis NE82 genome sequence.</title>
        <authorList>
            <person name="Zhao Y."/>
            <person name="Du Z."/>
        </authorList>
    </citation>
    <scope>NUCLEOTIDE SEQUENCE [LARGE SCALE GENOMIC DNA]</scope>
    <source>
        <strain evidence="7 8">NE82</strain>
    </source>
</reference>
<dbReference type="GO" id="GO:0005524">
    <property type="term" value="F:ATP binding"/>
    <property type="evidence" value="ECO:0007669"/>
    <property type="project" value="UniProtKB-KW"/>
</dbReference>
<dbReference type="InterPro" id="IPR003593">
    <property type="entry name" value="AAA+_ATPase"/>
</dbReference>
<keyword evidence="3" id="KW-0547">Nucleotide-binding</keyword>
<evidence type="ECO:0000256" key="2">
    <source>
        <dbReference type="ARBA" id="ARBA00022448"/>
    </source>
</evidence>
<organism evidence="7 8">
    <name type="scientific">Roseicella aquatilis</name>
    <dbReference type="NCBI Taxonomy" id="2527868"/>
    <lineage>
        <taxon>Bacteria</taxon>
        <taxon>Pseudomonadati</taxon>
        <taxon>Pseudomonadota</taxon>
        <taxon>Alphaproteobacteria</taxon>
        <taxon>Acetobacterales</taxon>
        <taxon>Roseomonadaceae</taxon>
        <taxon>Roseicella</taxon>
    </lineage>
</organism>
<dbReference type="InterPro" id="IPR017871">
    <property type="entry name" value="ABC_transporter-like_CS"/>
</dbReference>
<dbReference type="SMART" id="SM00382">
    <property type="entry name" value="AAA"/>
    <property type="match status" value="1"/>
</dbReference>
<dbReference type="OrthoDB" id="9778547at2"/>
<evidence type="ECO:0000256" key="3">
    <source>
        <dbReference type="ARBA" id="ARBA00022741"/>
    </source>
</evidence>
<feature type="domain" description="ABC transporter" evidence="6">
    <location>
        <begin position="1"/>
        <end position="226"/>
    </location>
</feature>
<gene>
    <name evidence="7" type="ORF">EXY23_12845</name>
</gene>
<evidence type="ECO:0000313" key="7">
    <source>
        <dbReference type="EMBL" id="TCZ61175.1"/>
    </source>
</evidence>
<sequence>MRARRGGRTVLHDVRLAVARGEVCGLLGPNGAGKTTTIAAALGLLAPDAGRARLFGEDPLLAADAIRARIGLVPERDGLAGWMAAADYLQYWAVLQGRSLGAEGAFALLAEVGLDTAPPGMPVARFSQGMRRRLAVARALVAGPELLILDEPTNGLDPRGRRQLLGLLHHLARSRGVGVLLCTHLLEDVARICDRIAVLVEGRTVAEGALADLLGAADGRRYRLRLGGPVPEGAAAGDGGALPVRVLHGAGEEALVELGAGIAPETAWRALLFAGWPIREVRAAGGGLEALYLSLTEPGGRRGHDAPADSDATTNVAVPGGAAS</sequence>
<dbReference type="GO" id="GO:0016887">
    <property type="term" value="F:ATP hydrolysis activity"/>
    <property type="evidence" value="ECO:0007669"/>
    <property type="project" value="InterPro"/>
</dbReference>
<evidence type="ECO:0000256" key="5">
    <source>
        <dbReference type="SAM" id="MobiDB-lite"/>
    </source>
</evidence>
<evidence type="ECO:0000256" key="1">
    <source>
        <dbReference type="ARBA" id="ARBA00005417"/>
    </source>
</evidence>
<feature type="region of interest" description="Disordered" evidence="5">
    <location>
        <begin position="300"/>
        <end position="324"/>
    </location>
</feature>
<dbReference type="SUPFAM" id="SSF52540">
    <property type="entry name" value="P-loop containing nucleoside triphosphate hydrolases"/>
    <property type="match status" value="1"/>
</dbReference>
<evidence type="ECO:0000256" key="4">
    <source>
        <dbReference type="ARBA" id="ARBA00022840"/>
    </source>
</evidence>
<dbReference type="PROSITE" id="PS00211">
    <property type="entry name" value="ABC_TRANSPORTER_1"/>
    <property type="match status" value="1"/>
</dbReference>
<dbReference type="PANTHER" id="PTHR43335:SF11">
    <property type="entry name" value="ABC TRANSPORTER RELATED"/>
    <property type="match status" value="1"/>
</dbReference>
<dbReference type="AlphaFoldDB" id="A0A4R4DKB1"/>
<dbReference type="EMBL" id="SKBM01000011">
    <property type="protein sequence ID" value="TCZ61175.1"/>
    <property type="molecule type" value="Genomic_DNA"/>
</dbReference>
<keyword evidence="2" id="KW-0813">Transport</keyword>
<dbReference type="PANTHER" id="PTHR43335">
    <property type="entry name" value="ABC TRANSPORTER, ATP-BINDING PROTEIN"/>
    <property type="match status" value="1"/>
</dbReference>
<dbReference type="Pfam" id="PF00005">
    <property type="entry name" value="ABC_tran"/>
    <property type="match status" value="1"/>
</dbReference>
<accession>A0A4R4DKB1</accession>
<dbReference type="InterPro" id="IPR027417">
    <property type="entry name" value="P-loop_NTPase"/>
</dbReference>
<dbReference type="PROSITE" id="PS50893">
    <property type="entry name" value="ABC_TRANSPORTER_2"/>
    <property type="match status" value="1"/>
</dbReference>
<comment type="caution">
    <text evidence="7">The sequence shown here is derived from an EMBL/GenBank/DDBJ whole genome shotgun (WGS) entry which is preliminary data.</text>
</comment>
<dbReference type="Proteomes" id="UP000295023">
    <property type="component" value="Unassembled WGS sequence"/>
</dbReference>
<proteinExistence type="inferred from homology"/>
<dbReference type="CDD" id="cd03230">
    <property type="entry name" value="ABC_DR_subfamily_A"/>
    <property type="match status" value="1"/>
</dbReference>
<keyword evidence="8" id="KW-1185">Reference proteome</keyword>
<evidence type="ECO:0000313" key="8">
    <source>
        <dbReference type="Proteomes" id="UP000295023"/>
    </source>
</evidence>
<dbReference type="Gene3D" id="3.40.50.300">
    <property type="entry name" value="P-loop containing nucleotide triphosphate hydrolases"/>
    <property type="match status" value="1"/>
</dbReference>
<keyword evidence="4 7" id="KW-0067">ATP-binding</keyword>